<evidence type="ECO:0000256" key="3">
    <source>
        <dbReference type="ARBA" id="ARBA00022801"/>
    </source>
</evidence>
<keyword evidence="4" id="KW-0720">Serine protease</keyword>
<dbReference type="AlphaFoldDB" id="A0A1F6WBN8"/>
<evidence type="ECO:0000313" key="6">
    <source>
        <dbReference type="Proteomes" id="UP000177052"/>
    </source>
</evidence>
<name>A0A1F6WBN8_9BACT</name>
<dbReference type="PANTHER" id="PTHR20842">
    <property type="entry name" value="PROTEASE S51 ALPHA-ASPARTYL DIPEPTIDASE"/>
    <property type="match status" value="1"/>
</dbReference>
<dbReference type="InterPro" id="IPR029062">
    <property type="entry name" value="Class_I_gatase-like"/>
</dbReference>
<comment type="similarity">
    <text evidence="1">Belongs to the peptidase S51 family.</text>
</comment>
<dbReference type="SUPFAM" id="SSF52317">
    <property type="entry name" value="Class I glutamine amidotransferase-like"/>
    <property type="match status" value="1"/>
</dbReference>
<gene>
    <name evidence="5" type="ORF">A3F19_02400</name>
</gene>
<evidence type="ECO:0000313" key="5">
    <source>
        <dbReference type="EMBL" id="OGI79323.1"/>
    </source>
</evidence>
<dbReference type="InterPro" id="IPR005320">
    <property type="entry name" value="Peptidase_S51"/>
</dbReference>
<dbReference type="EMBL" id="MFUJ01000016">
    <property type="protein sequence ID" value="OGI79323.1"/>
    <property type="molecule type" value="Genomic_DNA"/>
</dbReference>
<evidence type="ECO:0008006" key="7">
    <source>
        <dbReference type="Google" id="ProtNLM"/>
    </source>
</evidence>
<dbReference type="GO" id="GO:0006508">
    <property type="term" value="P:proteolysis"/>
    <property type="evidence" value="ECO:0007669"/>
    <property type="project" value="UniProtKB-KW"/>
</dbReference>
<evidence type="ECO:0000256" key="1">
    <source>
        <dbReference type="ARBA" id="ARBA00006534"/>
    </source>
</evidence>
<organism evidence="5 6">
    <name type="scientific">Candidatus Nomurabacteria bacterium RIFCSPHIGHO2_12_FULL_37_29</name>
    <dbReference type="NCBI Taxonomy" id="1801759"/>
    <lineage>
        <taxon>Bacteria</taxon>
        <taxon>Candidatus Nomuraibacteriota</taxon>
    </lineage>
</organism>
<sequence length="206" mass="23274">MKFYLSSYELGNETEKLTKLVPKGKIGYVPNARDFTGADPVRRAKRNENDMNSLRGLGFEVEMVNLQDYFGKQDELKKKLEELGAIFISGGNVFVLRQAMKLSGLDEVLKELRNDKDFLYAGYSAAGCVLYTSLKAYPIVDDSTDTPYEALKETLWDGLGFVDFAFMPHFDSDHPESKAVGEEIEFCKKNNIPFKAIRDGEVIIIE</sequence>
<keyword evidence="3" id="KW-0378">Hydrolase</keyword>
<evidence type="ECO:0000256" key="4">
    <source>
        <dbReference type="ARBA" id="ARBA00022825"/>
    </source>
</evidence>
<dbReference type="PANTHER" id="PTHR20842:SF0">
    <property type="entry name" value="ALPHA-ASPARTYL DIPEPTIDASE"/>
    <property type="match status" value="1"/>
</dbReference>
<comment type="caution">
    <text evidence="5">The sequence shown here is derived from an EMBL/GenBank/DDBJ whole genome shotgun (WGS) entry which is preliminary data.</text>
</comment>
<dbReference type="Proteomes" id="UP000177052">
    <property type="component" value="Unassembled WGS sequence"/>
</dbReference>
<reference evidence="5 6" key="1">
    <citation type="journal article" date="2016" name="Nat. Commun.">
        <title>Thousands of microbial genomes shed light on interconnected biogeochemical processes in an aquifer system.</title>
        <authorList>
            <person name="Anantharaman K."/>
            <person name="Brown C.T."/>
            <person name="Hug L.A."/>
            <person name="Sharon I."/>
            <person name="Castelle C.J."/>
            <person name="Probst A.J."/>
            <person name="Thomas B.C."/>
            <person name="Singh A."/>
            <person name="Wilkins M.J."/>
            <person name="Karaoz U."/>
            <person name="Brodie E.L."/>
            <person name="Williams K.H."/>
            <person name="Hubbard S.S."/>
            <person name="Banfield J.F."/>
        </authorList>
    </citation>
    <scope>NUCLEOTIDE SEQUENCE [LARGE SCALE GENOMIC DNA]</scope>
</reference>
<protein>
    <recommendedName>
        <fullName evidence="7">Peptidase E</fullName>
    </recommendedName>
</protein>
<dbReference type="GO" id="GO:0008236">
    <property type="term" value="F:serine-type peptidase activity"/>
    <property type="evidence" value="ECO:0007669"/>
    <property type="project" value="UniProtKB-KW"/>
</dbReference>
<dbReference type="Pfam" id="PF03575">
    <property type="entry name" value="Peptidase_S51"/>
    <property type="match status" value="1"/>
</dbReference>
<proteinExistence type="inferred from homology"/>
<accession>A0A1F6WBN8</accession>
<keyword evidence="2" id="KW-0645">Protease</keyword>
<evidence type="ECO:0000256" key="2">
    <source>
        <dbReference type="ARBA" id="ARBA00022670"/>
    </source>
</evidence>
<dbReference type="Gene3D" id="3.40.50.880">
    <property type="match status" value="1"/>
</dbReference>